<organism evidence="7 8">
    <name type="scientific">Rattus norvegicus</name>
    <name type="common">Rat</name>
    <dbReference type="NCBI Taxonomy" id="10116"/>
    <lineage>
        <taxon>Eukaryota</taxon>
        <taxon>Metazoa</taxon>
        <taxon>Chordata</taxon>
        <taxon>Craniata</taxon>
        <taxon>Vertebrata</taxon>
        <taxon>Euteleostomi</taxon>
        <taxon>Mammalia</taxon>
        <taxon>Eutheria</taxon>
        <taxon>Euarchontoglires</taxon>
        <taxon>Glires</taxon>
        <taxon>Rodentia</taxon>
        <taxon>Myomorpha</taxon>
        <taxon>Muroidea</taxon>
        <taxon>Muridae</taxon>
        <taxon>Murinae</taxon>
        <taxon>Rattus</taxon>
    </lineage>
</organism>
<evidence type="ECO:0000259" key="5">
    <source>
        <dbReference type="Pfam" id="PF23565"/>
    </source>
</evidence>
<protein>
    <submittedName>
        <fullName evidence="7">Transport and golgi organization 6 homolog</fullName>
    </submittedName>
</protein>
<gene>
    <name evidence="9" type="primary">Has3</name>
    <name evidence="7" type="synonym">Tango6</name>
</gene>
<dbReference type="BRENDA" id="2.4.1.212">
    <property type="organism ID" value="5301"/>
</dbReference>
<feature type="compositionally biased region" description="Polar residues" evidence="2">
    <location>
        <begin position="790"/>
        <end position="830"/>
    </location>
</feature>
<dbReference type="Gene3D" id="3.90.550.10">
    <property type="entry name" value="Spore Coat Polysaccharide Biosynthesis Protein SpsA, Chain A"/>
    <property type="match status" value="1"/>
</dbReference>
<feature type="transmembrane region" description="Helical" evidence="3">
    <location>
        <begin position="1040"/>
        <end position="1063"/>
    </location>
</feature>
<dbReference type="RGD" id="1559841">
    <property type="gene designation" value="Tango6"/>
</dbReference>
<dbReference type="Pfam" id="PF10363">
    <property type="entry name" value="RTP1_C1"/>
    <property type="match status" value="1"/>
</dbReference>
<dbReference type="PaxDb" id="10116-ENSRNOP00000027422"/>
<evidence type="ECO:0000256" key="3">
    <source>
        <dbReference type="SAM" id="Phobius"/>
    </source>
</evidence>
<evidence type="ECO:0000313" key="7">
    <source>
        <dbReference type="Ensembl" id="ENSRNOP00000070661.2"/>
    </source>
</evidence>
<accession>A0A0G2JYH9</accession>
<evidence type="ECO:0000313" key="9">
    <source>
        <dbReference type="RGD" id="628656"/>
    </source>
</evidence>
<dbReference type="Pfam" id="PF25267">
    <property type="entry name" value="TANGO6_N"/>
    <property type="match status" value="1"/>
</dbReference>
<dbReference type="CAZy" id="GT2">
    <property type="family name" value="Glycosyltransferase Family 2"/>
</dbReference>
<dbReference type="Gene3D" id="1.25.10.10">
    <property type="entry name" value="Leucine-rich Repeat Variant"/>
    <property type="match status" value="1"/>
</dbReference>
<keyword evidence="8" id="KW-1185">Reference proteome</keyword>
<feature type="domain" description="TANGO6 N-terminal" evidence="6">
    <location>
        <begin position="18"/>
        <end position="315"/>
    </location>
</feature>
<dbReference type="InterPro" id="IPR057407">
    <property type="entry name" value="HEAT_TANGO6"/>
</dbReference>
<dbReference type="InterPro" id="IPR057347">
    <property type="entry name" value="TANGO6_N"/>
</dbReference>
<feature type="transmembrane region" description="Helical" evidence="3">
    <location>
        <begin position="1475"/>
        <end position="1496"/>
    </location>
</feature>
<evidence type="ECO:0007829" key="10">
    <source>
        <dbReference type="PeptideAtlas" id="A0A0G2JYH9"/>
    </source>
</evidence>
<dbReference type="eggNOG" id="KOG2571">
    <property type="taxonomic scope" value="Eukaryota"/>
</dbReference>
<dbReference type="Pfam" id="PF23565">
    <property type="entry name" value="ARM_TANGO6"/>
    <property type="match status" value="1"/>
</dbReference>
<proteinExistence type="evidence at protein level"/>
<dbReference type="InterPro" id="IPR011989">
    <property type="entry name" value="ARM-like"/>
</dbReference>
<reference evidence="7" key="2">
    <citation type="submission" date="2025-08" db="UniProtKB">
        <authorList>
            <consortium name="Ensembl"/>
        </authorList>
    </citation>
    <scope>IDENTIFICATION</scope>
    <source>
        <strain evidence="7">Brown Norway</strain>
    </source>
</reference>
<feature type="transmembrane region" description="Helical" evidence="3">
    <location>
        <begin position="1508"/>
        <end position="1532"/>
    </location>
</feature>
<feature type="region of interest" description="Disordered" evidence="2">
    <location>
        <begin position="773"/>
        <end position="830"/>
    </location>
</feature>
<dbReference type="STRING" id="10116.ENSRNOP00000075458"/>
<dbReference type="Pfam" id="PF13641">
    <property type="entry name" value="Glyco_tranf_2_3"/>
    <property type="match status" value="1"/>
</dbReference>
<comment type="similarity">
    <text evidence="1">Belongs to the Tango6 family.</text>
</comment>
<evidence type="ECO:0000256" key="1">
    <source>
        <dbReference type="ARBA" id="ARBA00005724"/>
    </source>
</evidence>
<evidence type="ECO:0000313" key="8">
    <source>
        <dbReference type="Proteomes" id="UP000002494"/>
    </source>
</evidence>
<reference evidence="7" key="1">
    <citation type="submission" date="2024-01" db="EMBL/GenBank/DDBJ databases">
        <title>GRCr8: a new rat reference genome assembly contstructed from accurate long reads and long range scaffolding.</title>
        <authorList>
            <person name="Doris P.A."/>
            <person name="Kalbfleisch T."/>
            <person name="Li K."/>
            <person name="Howe K."/>
            <person name="Wood J."/>
        </authorList>
    </citation>
    <scope>NUCLEOTIDE SEQUENCE [LARGE SCALE GENOMIC DNA]</scope>
    <source>
        <strain evidence="7">Brown Norway</strain>
    </source>
</reference>
<evidence type="ECO:0000259" key="4">
    <source>
        <dbReference type="Pfam" id="PF10363"/>
    </source>
</evidence>
<dbReference type="SUPFAM" id="SSF48371">
    <property type="entry name" value="ARM repeat"/>
    <property type="match status" value="1"/>
</dbReference>
<name>A0A0G2JYH9_RAT</name>
<dbReference type="InterPro" id="IPR039600">
    <property type="entry name" value="TANGO6/Rtp1"/>
</dbReference>
<dbReference type="SUPFAM" id="SSF53448">
    <property type="entry name" value="Nucleotide-diphospho-sugar transferases"/>
    <property type="match status" value="1"/>
</dbReference>
<feature type="domain" description="RNA polymerase II assembly factor Rtp1 C-terminal" evidence="4">
    <location>
        <begin position="836"/>
        <end position="947"/>
    </location>
</feature>
<dbReference type="CDD" id="cd06434">
    <property type="entry name" value="GT2_HAS"/>
    <property type="match status" value="1"/>
</dbReference>
<dbReference type="InterPro" id="IPR019451">
    <property type="entry name" value="Rtp1_C1"/>
</dbReference>
<sequence length="1587" mass="176840">MAASVQAAAAPSGVLGTCGLEQILEALKLLLSPGGSGSTSLQNTKHDVLLETLKSNLSALEAKFLKDAQWKKLKTLRDEIADKAEWPQSSEDITWSFTSQTLLLLLCLKEIMTRLVAEFNPGKPNPRTPEAAPALSPDTLSVSQQKTFQSVLQFVVTLGVCPYLMPGVGVPLRDRTEFGAVVQGIVRLEAAPHATRRLYICCRVLLDLAQHASLGSLIFCRHFGDIAAGLCQLGFCPTKRKPPVPVEEVLTEEERTLSRQALRDILDQVYQPLAVRELLILQGGSPQSCTDVKTKLRCPAPAWLRRLCGQLLSERLMRPNGVQAVVRGILEGAGAGAAGGSDAEATAADWKKCDLIAKILASCPQQSLSPESYYKDICPQILDLFHLQDKLTARQFQRVATTTFTTMLRERPELAPKYLLQPMLAPLHRCSTTAEIPESDMVPGTVLVTEEELSRCVEDVFKVYVVANEPLPVLLDSLLPLLGVFFSLYCFTQQSASHIRSLCQEILLWALVKLERKRAIASLRGFSGLDKAVPALHPQCQFRAATHGGIVITVKEALSDDEDEALYQKVSSEQSQMEHLGDLLLHCQPCGLAGDFFIFCLKELSHLLEENEAEFTPKPPCSTSLLELEQHQTLLIEDQERKLLVLQLLAVLCEKMSEQIFTHITQVVDFVAATLQRACAGLAHEAESTVGSQTLSMAMGLVAAMLGGAVQKPFVGAALKSSDFVVLKQLLPLLEKVSNTYPDPVIQELAVDLRITISTHGAFSTEAVSTAAQSTLNKKDPEQKIKEQRQTSYDASTEGTQNRPEQEQNPLRTGQGSSEPCTATSQPPGNITTEQFREVLLSACDPQVPTRAAALRTLSRWVEQREGRALEEQKKLLQIFLENLEHEDSFVYLSAIQGVALLSDVYPEEILVDLLARYDSSKDKHTPETRMKVGEVLMRIVRALGDMVSKYREPLIHTFLRGVKDPDGAHRASSLSNLGELCQRLDFLLGPVVHEVTICLTAVAKTDTDVQVRRAAVHVVVLLLRGLSQKATEMPVQLTTALRVVGTSLFALVVLGGILAAYVTGYQFIHTEKHYLSFGLYGAILGLHLLIQSLFAFLEHRRMRRAGRPLKLHCSQRRRSVALCIAAYQEDPEYLRKCLRSAQRIAFPNLKVVMVVDGNRQEDAYMLDIFHEVLGGTEQAGFFVWRSNFHEAGEGETEASLQEGMERVRAVVWASTFSCIMQKWGGKREVMYTAFKALGNSVDYIQVCDSDTVLDPACTIEMLRVLEEDPQVGGVGGDVQILNKYDSWISFLSSVRYWMAFNVERACQSYFGCVQCISGPLGMYRNSLLQQFLEDWYHQKFLGSKCSFGDDRHLTNRVLSLGYRTKYTARSKCLTETPTKYLRWLNQQTRWSKSYFREWLYNSLWFHKHHLWMTYESVVTGFFPFFLIATVIQLFYRGRIWNILLFLLTVQLVGIIKATYACFLRGNAEMIFMSLYSLLYMSSLLPAKIFAIATINKSGWGTSGRKTIVVNFIGLIPVSIWVAVLLGGLAYTAYCQDLFSETELAFLVSGAILYGCYWVALLMLYLAIIARRCGKKPEQYSLAFAEV</sequence>
<dbReference type="GeneTree" id="ENSGT00390000010337"/>
<feature type="transmembrane region" description="Helical" evidence="3">
    <location>
        <begin position="1418"/>
        <end position="1436"/>
    </location>
</feature>
<keyword evidence="10" id="KW-1267">Proteomics identification</keyword>
<dbReference type="InterPro" id="IPR029044">
    <property type="entry name" value="Nucleotide-diphossugar_trans"/>
</dbReference>
<dbReference type="Proteomes" id="UP000002494">
    <property type="component" value="Chromosome 19"/>
</dbReference>
<feature type="compositionally biased region" description="Basic and acidic residues" evidence="2">
    <location>
        <begin position="777"/>
        <end position="789"/>
    </location>
</feature>
<feature type="transmembrane region" description="Helical" evidence="3">
    <location>
        <begin position="1442"/>
        <end position="1463"/>
    </location>
</feature>
<evidence type="ECO:0000256" key="2">
    <source>
        <dbReference type="SAM" id="MobiDB-lite"/>
    </source>
</evidence>
<dbReference type="InterPro" id="IPR016024">
    <property type="entry name" value="ARM-type_fold"/>
</dbReference>
<dbReference type="Bgee" id="ENSRNOG00000059362">
    <property type="expression patterns" value="Expressed in quadriceps femoris and 16 other cell types or tissues"/>
</dbReference>
<feature type="transmembrane region" description="Helical" evidence="3">
    <location>
        <begin position="1544"/>
        <end position="1568"/>
    </location>
</feature>
<dbReference type="RGD" id="628656">
    <property type="gene designation" value="Has3"/>
</dbReference>
<keyword evidence="3" id="KW-0812">Transmembrane</keyword>
<keyword evidence="3" id="KW-0472">Membrane</keyword>
<dbReference type="PANTHER" id="PTHR20959:SF1">
    <property type="entry name" value="TRANSPORT AND GOLGI ORGANIZATION PROTEIN 6 HOMOLOG"/>
    <property type="match status" value="1"/>
</dbReference>
<dbReference type="OrthoDB" id="9876900at2759"/>
<dbReference type="Ensembl" id="ENSRNOT00000081116.3">
    <property type="protein sequence ID" value="ENSRNOP00000070661.2"/>
    <property type="gene ID" value="ENSRNOG00000022524.9"/>
</dbReference>
<dbReference type="PANTHER" id="PTHR20959">
    <property type="entry name" value="TRANSPORT AND GOLGI ORGANIZATION PROTEIN 6 FAMILY MEMBER"/>
    <property type="match status" value="1"/>
</dbReference>
<dbReference type="HOGENOM" id="CLU_029695_3_0_1"/>
<feature type="transmembrane region" description="Helical" evidence="3">
    <location>
        <begin position="1075"/>
        <end position="1098"/>
    </location>
</feature>
<reference evidence="7" key="3">
    <citation type="submission" date="2025-09" db="UniProtKB">
        <authorList>
            <consortium name="Ensembl"/>
        </authorList>
    </citation>
    <scope>IDENTIFICATION</scope>
    <source>
        <strain evidence="7">Brown Norway</strain>
    </source>
</reference>
<dbReference type="OMA" id="HTEQHYL"/>
<feature type="domain" description="TANGO6 HEAT repeat" evidence="5">
    <location>
        <begin position="316"/>
        <end position="588"/>
    </location>
</feature>
<evidence type="ECO:0000259" key="6">
    <source>
        <dbReference type="Pfam" id="PF25267"/>
    </source>
</evidence>
<keyword evidence="3" id="KW-1133">Transmembrane helix</keyword>